<evidence type="ECO:0000313" key="1">
    <source>
        <dbReference type="EMBL" id="EEG32475.1"/>
    </source>
</evidence>
<organism evidence="1 2">
    <name type="scientific">Neisseria flavescens NRL30031/H210</name>
    <dbReference type="NCBI Taxonomy" id="546264"/>
    <lineage>
        <taxon>Bacteria</taxon>
        <taxon>Pseudomonadati</taxon>
        <taxon>Pseudomonadota</taxon>
        <taxon>Betaproteobacteria</taxon>
        <taxon>Neisseriales</taxon>
        <taxon>Neisseriaceae</taxon>
        <taxon>Neisseria</taxon>
    </lineage>
</organism>
<proteinExistence type="predicted"/>
<accession>C0ER67</accession>
<reference evidence="1 2" key="1">
    <citation type="submission" date="2009-01" db="EMBL/GenBank/DDBJ databases">
        <authorList>
            <person name="Fulton L."/>
            <person name="Clifton S."/>
            <person name="Chinwalla A.T."/>
            <person name="Mitreva M."/>
            <person name="Sodergren E."/>
            <person name="Weinstock G."/>
            <person name="Clifton S."/>
            <person name="Dooling D.J."/>
            <person name="Fulton B."/>
            <person name="Minx P."/>
            <person name="Pepin K.H."/>
            <person name="Johnson M."/>
            <person name="Bhonagiri V."/>
            <person name="Nash W.E."/>
            <person name="Mardis E.R."/>
            <person name="Wilson R.K."/>
        </authorList>
    </citation>
    <scope>NUCLEOTIDE SEQUENCE [LARGE SCALE GENOMIC DNA]</scope>
    <source>
        <strain evidence="1 2">NRL30031/H210</strain>
    </source>
</reference>
<name>C0ER67_NEIFL</name>
<keyword evidence="2" id="KW-1185">Reference proteome</keyword>
<comment type="caution">
    <text evidence="1">The sequence shown here is derived from an EMBL/GenBank/DDBJ whole genome shotgun (WGS) entry which is preliminary data.</text>
</comment>
<dbReference type="Proteomes" id="UP000004457">
    <property type="component" value="Unassembled WGS sequence"/>
</dbReference>
<protein>
    <submittedName>
        <fullName evidence="1">Uncharacterized protein</fullName>
    </submittedName>
</protein>
<evidence type="ECO:0000313" key="2">
    <source>
        <dbReference type="Proteomes" id="UP000004457"/>
    </source>
</evidence>
<dbReference type="EMBL" id="ACEN01000107">
    <property type="protein sequence ID" value="EEG32475.1"/>
    <property type="molecule type" value="Genomic_DNA"/>
</dbReference>
<sequence length="87" mass="10157">MRLLRKCRATPHQQLFLILKRKGIRSNIKMTYAIQPCHYTILIRLSNRPAFDKSGLSGNMGNITKQIRKTRLFWKIPGIFCQVEKIG</sequence>
<dbReference type="AlphaFoldDB" id="C0ER67"/>
<gene>
    <name evidence="1" type="ORF">NEIFLAOT_02467</name>
</gene>